<feature type="transmembrane region" description="Helical" evidence="15">
    <location>
        <begin position="468"/>
        <end position="490"/>
    </location>
</feature>
<evidence type="ECO:0000256" key="14">
    <source>
        <dbReference type="PROSITE-ProRule" id="PRU00421"/>
    </source>
</evidence>
<dbReference type="OrthoDB" id="9769191at2"/>
<feature type="transmembrane region" description="Helical" evidence="15">
    <location>
        <begin position="114"/>
        <end position="134"/>
    </location>
</feature>
<evidence type="ECO:0000256" key="9">
    <source>
        <dbReference type="ARBA" id="ARBA00022989"/>
    </source>
</evidence>
<comment type="caution">
    <text evidence="18">The sequence shown here is derived from an EMBL/GenBank/DDBJ whole genome shotgun (WGS) entry which is preliminary data.</text>
</comment>
<dbReference type="Pfam" id="PF02378">
    <property type="entry name" value="PTS_EIIC"/>
    <property type="match status" value="1"/>
</dbReference>
<dbReference type="PROSITE" id="PS51103">
    <property type="entry name" value="PTS_EIIC_TYPE_1"/>
    <property type="match status" value="1"/>
</dbReference>
<dbReference type="InterPro" id="IPR010973">
    <property type="entry name" value="PTS_IIBC_sucr"/>
</dbReference>
<reference evidence="18 19" key="1">
    <citation type="submission" date="2017-09" db="EMBL/GenBank/DDBJ databases">
        <title>Bacterial strain isolated from the female urinary microbiota.</title>
        <authorList>
            <person name="Thomas-White K."/>
            <person name="Kumar N."/>
            <person name="Forster S."/>
            <person name="Putonti C."/>
            <person name="Lawley T."/>
            <person name="Wolfe A.J."/>
        </authorList>
    </citation>
    <scope>NUCLEOTIDE SEQUENCE [LARGE SCALE GENOMIC DNA]</scope>
    <source>
        <strain evidence="18 19">UMB0186</strain>
    </source>
</reference>
<dbReference type="CDD" id="cd00212">
    <property type="entry name" value="PTS_IIB_glc"/>
    <property type="match status" value="1"/>
</dbReference>
<dbReference type="GO" id="GO:0016301">
    <property type="term" value="F:kinase activity"/>
    <property type="evidence" value="ECO:0007669"/>
    <property type="project" value="UniProtKB-KW"/>
</dbReference>
<dbReference type="GO" id="GO:0090589">
    <property type="term" value="F:protein-phosphocysteine-trehalose phosphotransferase system transporter activity"/>
    <property type="evidence" value="ECO:0007669"/>
    <property type="project" value="TreeGrafter"/>
</dbReference>
<feature type="domain" description="PTS EIIC type-1" evidence="17">
    <location>
        <begin position="122"/>
        <end position="500"/>
    </location>
</feature>
<feature type="transmembrane region" description="Helical" evidence="15">
    <location>
        <begin position="294"/>
        <end position="312"/>
    </location>
</feature>
<protein>
    <recommendedName>
        <fullName evidence="11">protein-N(pi)-phosphohistidine--sucrose phosphotransferase</fullName>
        <ecNumber evidence="11">2.7.1.211</ecNumber>
    </recommendedName>
</protein>
<dbReference type="STRING" id="84135.GCA_001052115_00508"/>
<dbReference type="AlphaFoldDB" id="A0A2N6SFW1"/>
<evidence type="ECO:0000313" key="18">
    <source>
        <dbReference type="EMBL" id="PMC52811.1"/>
    </source>
</evidence>
<feature type="transmembrane region" description="Helical" evidence="15">
    <location>
        <begin position="428"/>
        <end position="448"/>
    </location>
</feature>
<dbReference type="InterPro" id="IPR013013">
    <property type="entry name" value="PTS_EIIC_1"/>
</dbReference>
<name>A0A2N6SFW1_9BACL</name>
<dbReference type="InterPro" id="IPR001996">
    <property type="entry name" value="PTS_IIB_1"/>
</dbReference>
<evidence type="ECO:0000256" key="3">
    <source>
        <dbReference type="ARBA" id="ARBA00022475"/>
    </source>
</evidence>
<evidence type="ECO:0000256" key="7">
    <source>
        <dbReference type="ARBA" id="ARBA00022692"/>
    </source>
</evidence>
<dbReference type="PANTHER" id="PTHR30175:SF4">
    <property type="entry name" value="PTS SYSTEM TREHALOSE-SPECIFIC EIIBC COMPONENT"/>
    <property type="match status" value="1"/>
</dbReference>
<dbReference type="RefSeq" id="WP_102189524.1">
    <property type="nucleotide sequence ID" value="NZ_PNGT01000002.1"/>
</dbReference>
<evidence type="ECO:0000256" key="15">
    <source>
        <dbReference type="SAM" id="Phobius"/>
    </source>
</evidence>
<keyword evidence="9 15" id="KW-1133">Transmembrane helix</keyword>
<comment type="function">
    <text evidence="12">The phosphoenolpyruvate-dependent sugar phosphotransferase system (sugar PTS), a major carbohydrate active transport system, catalyzes the phosphorylation of incoming sugar substrates concomitantly with their translocation across the cell membrane. This system is involved in sucrose transport.</text>
</comment>
<evidence type="ECO:0000256" key="12">
    <source>
        <dbReference type="ARBA" id="ARBA00045139"/>
    </source>
</evidence>
<dbReference type="FunFam" id="3.30.1360.60:FF:000001">
    <property type="entry name" value="PTS system glucose-specific IIBC component PtsG"/>
    <property type="match status" value="1"/>
</dbReference>
<dbReference type="GO" id="GO:0005886">
    <property type="term" value="C:plasma membrane"/>
    <property type="evidence" value="ECO:0007669"/>
    <property type="project" value="UniProtKB-SubCell"/>
</dbReference>
<gene>
    <name evidence="18" type="ORF">CJ218_02660</name>
</gene>
<evidence type="ECO:0000256" key="6">
    <source>
        <dbReference type="ARBA" id="ARBA00022683"/>
    </source>
</evidence>
<dbReference type="EMBL" id="PNGT01000002">
    <property type="protein sequence ID" value="PMC52811.1"/>
    <property type="molecule type" value="Genomic_DNA"/>
</dbReference>
<comment type="catalytic activity">
    <reaction evidence="13">
        <text>N(pros)-phospho-L-histidyl-[protein](out) + sucrose = sucrose 6(G)-phosphate(in) + L-histidyl-[protein]</text>
        <dbReference type="Rhea" id="RHEA:49236"/>
        <dbReference type="Rhea" id="RHEA-COMP:9745"/>
        <dbReference type="Rhea" id="RHEA-COMP:9746"/>
        <dbReference type="ChEBI" id="CHEBI:17992"/>
        <dbReference type="ChEBI" id="CHEBI:29979"/>
        <dbReference type="ChEBI" id="CHEBI:64837"/>
        <dbReference type="ChEBI" id="CHEBI:91002"/>
        <dbReference type="EC" id="2.7.1.211"/>
    </reaction>
</comment>
<dbReference type="PROSITE" id="PS51098">
    <property type="entry name" value="PTS_EIIB_TYPE_1"/>
    <property type="match status" value="1"/>
</dbReference>
<keyword evidence="10 15" id="KW-0472">Membrane</keyword>
<evidence type="ECO:0000256" key="11">
    <source>
        <dbReference type="ARBA" id="ARBA00044053"/>
    </source>
</evidence>
<evidence type="ECO:0000259" key="16">
    <source>
        <dbReference type="PROSITE" id="PS51098"/>
    </source>
</evidence>
<dbReference type="GO" id="GO:0008982">
    <property type="term" value="F:protein-N(PI)-phosphohistidine-sugar phosphotransferase activity"/>
    <property type="evidence" value="ECO:0007669"/>
    <property type="project" value="InterPro"/>
</dbReference>
<accession>A0A2N6SFW1</accession>
<dbReference type="InterPro" id="IPR003352">
    <property type="entry name" value="PTS_EIIC"/>
</dbReference>
<dbReference type="Pfam" id="PF00367">
    <property type="entry name" value="PTS_EIIB"/>
    <property type="match status" value="1"/>
</dbReference>
<feature type="transmembrane region" description="Helical" evidence="15">
    <location>
        <begin position="362"/>
        <end position="391"/>
    </location>
</feature>
<dbReference type="SUPFAM" id="SSF55604">
    <property type="entry name" value="Glucose permease domain IIB"/>
    <property type="match status" value="1"/>
</dbReference>
<proteinExistence type="predicted"/>
<sequence length="500" mass="53573">MDLKKVVNEVVEHSGGESNIRSVVHCATRLRLELNDEEKYDKDKLEDIEGVKGVFFNNGQLQLIFGSGLVQQVYAAYNEAYKGNNVNSEEDSSDTVKKAKGNPIQRFVKMLSDIFVPIIPAIVAGGLLMGINNVLTSKDLFYTGKSVIEANPSIAGLADMVNVFANAPFVFLPVLIGFSATKRFGGNPYLGAALAMLMVHPDIMNFYVFGKLDPATNQLLAPAVDIVNQSGQAVEGLQKVTTLQYWDVFGFKIAKVGYQGTVLPILAAAWILATIEKFLRRVTPSWLDNLTTPLISLFVTGFVTFAWMGPVLREAGTLLGEGLQWLYTNGGFVGAGIFGLLYAPIVITGLHQSFAAIETQLLAATGLTFIFPIASMSNVAQGAAVLAVLVFSKNTKMKSISSASGISALLGITEPAMFGVNLRLKYPFYGAIVGSAVGSAWIGFNKVFASALGAAGLPGFISIPANHWSVFAIGIALSFVVAFSVTAYFFKTKKELVNAS</sequence>
<dbReference type="Gene3D" id="3.30.1360.60">
    <property type="entry name" value="Glucose permease domain IIB"/>
    <property type="match status" value="1"/>
</dbReference>
<evidence type="ECO:0000256" key="5">
    <source>
        <dbReference type="ARBA" id="ARBA00022679"/>
    </source>
</evidence>
<dbReference type="PROSITE" id="PS01035">
    <property type="entry name" value="PTS_EIIB_TYPE_1_CYS"/>
    <property type="match status" value="1"/>
</dbReference>
<dbReference type="GO" id="GO:0015771">
    <property type="term" value="P:trehalose transport"/>
    <property type="evidence" value="ECO:0007669"/>
    <property type="project" value="TreeGrafter"/>
</dbReference>
<evidence type="ECO:0000256" key="10">
    <source>
        <dbReference type="ARBA" id="ARBA00023136"/>
    </source>
</evidence>
<evidence type="ECO:0000256" key="4">
    <source>
        <dbReference type="ARBA" id="ARBA00022597"/>
    </source>
</evidence>
<dbReference type="PANTHER" id="PTHR30175">
    <property type="entry name" value="PHOSPHOTRANSFERASE SYSTEM TRANSPORT PROTEIN"/>
    <property type="match status" value="1"/>
</dbReference>
<organism evidence="18 19">
    <name type="scientific">Gemella sanguinis</name>
    <dbReference type="NCBI Taxonomy" id="84135"/>
    <lineage>
        <taxon>Bacteria</taxon>
        <taxon>Bacillati</taxon>
        <taxon>Bacillota</taxon>
        <taxon>Bacilli</taxon>
        <taxon>Bacillales</taxon>
        <taxon>Gemellaceae</taxon>
        <taxon>Gemella</taxon>
    </lineage>
</organism>
<keyword evidence="7 15" id="KW-0812">Transmembrane</keyword>
<evidence type="ECO:0000256" key="8">
    <source>
        <dbReference type="ARBA" id="ARBA00022777"/>
    </source>
</evidence>
<dbReference type="InterPro" id="IPR036878">
    <property type="entry name" value="Glu_permease_IIB"/>
</dbReference>
<dbReference type="EC" id="2.7.1.211" evidence="11"/>
<keyword evidence="5" id="KW-0808">Transferase</keyword>
<feature type="transmembrane region" description="Helical" evidence="15">
    <location>
        <begin position="256"/>
        <end position="273"/>
    </location>
</feature>
<evidence type="ECO:0000313" key="19">
    <source>
        <dbReference type="Proteomes" id="UP000235670"/>
    </source>
</evidence>
<keyword evidence="2" id="KW-0813">Transport</keyword>
<dbReference type="Proteomes" id="UP000235670">
    <property type="component" value="Unassembled WGS sequence"/>
</dbReference>
<feature type="active site" description="Phosphocysteine intermediate; for EIIB activity" evidence="14">
    <location>
        <position position="26"/>
    </location>
</feature>
<evidence type="ECO:0000256" key="1">
    <source>
        <dbReference type="ARBA" id="ARBA00004651"/>
    </source>
</evidence>
<feature type="transmembrane region" description="Helical" evidence="15">
    <location>
        <begin position="154"/>
        <end position="177"/>
    </location>
</feature>
<evidence type="ECO:0000259" key="17">
    <source>
        <dbReference type="PROSITE" id="PS51103"/>
    </source>
</evidence>
<dbReference type="GO" id="GO:0009401">
    <property type="term" value="P:phosphoenolpyruvate-dependent sugar phosphotransferase system"/>
    <property type="evidence" value="ECO:0007669"/>
    <property type="project" value="UniProtKB-KW"/>
</dbReference>
<dbReference type="NCBIfam" id="TIGR01996">
    <property type="entry name" value="PTS-II-BC-sucr"/>
    <property type="match status" value="1"/>
</dbReference>
<keyword evidence="3" id="KW-1003">Cell membrane</keyword>
<feature type="transmembrane region" description="Helical" evidence="15">
    <location>
        <begin position="332"/>
        <end position="350"/>
    </location>
</feature>
<keyword evidence="4" id="KW-0762">Sugar transport</keyword>
<evidence type="ECO:0000256" key="13">
    <source>
        <dbReference type="ARBA" id="ARBA00048931"/>
    </source>
</evidence>
<keyword evidence="6" id="KW-0598">Phosphotransferase system</keyword>
<feature type="domain" description="PTS EIIB type-1" evidence="16">
    <location>
        <begin position="4"/>
        <end position="87"/>
    </location>
</feature>
<comment type="subcellular location">
    <subcellularLocation>
        <location evidence="1">Cell membrane</location>
        <topology evidence="1">Multi-pass membrane protein</topology>
    </subcellularLocation>
</comment>
<dbReference type="InterPro" id="IPR050558">
    <property type="entry name" value="PTS_Sugar-Specific_Components"/>
</dbReference>
<evidence type="ECO:0000256" key="2">
    <source>
        <dbReference type="ARBA" id="ARBA00022448"/>
    </source>
</evidence>
<keyword evidence="8" id="KW-0418">Kinase</keyword>
<dbReference type="InterPro" id="IPR018113">
    <property type="entry name" value="PTrfase_EIIB_Cys"/>
</dbReference>